<dbReference type="RefSeq" id="WP_181751844.1">
    <property type="nucleotide sequence ID" value="NZ_JACEIQ010000008.1"/>
</dbReference>
<dbReference type="EMBL" id="JACEIQ010000008">
    <property type="protein sequence ID" value="MBA4494605.1"/>
    <property type="molecule type" value="Genomic_DNA"/>
</dbReference>
<keyword evidence="13" id="KW-1185">Reference proteome</keyword>
<evidence type="ECO:0000256" key="2">
    <source>
        <dbReference type="ARBA" id="ARBA00022746"/>
    </source>
</evidence>
<dbReference type="InterPro" id="IPR036188">
    <property type="entry name" value="FAD/NAD-bd_sf"/>
</dbReference>
<evidence type="ECO:0000259" key="11">
    <source>
        <dbReference type="Pfam" id="PF01593"/>
    </source>
</evidence>
<evidence type="ECO:0000256" key="9">
    <source>
        <dbReference type="ARBA" id="ARBA00048532"/>
    </source>
</evidence>
<keyword evidence="3 10" id="KW-0560">Oxidoreductase</keyword>
<comment type="catalytic activity">
    <reaction evidence="9">
        <text>all-trans-4,4'-diaponeurosporene + 2 AH2 + 2 O2 = 4,4'-diaponeurosporenal + 2 A + 3 H2O</text>
        <dbReference type="Rhea" id="RHEA:56104"/>
        <dbReference type="ChEBI" id="CHEBI:13193"/>
        <dbReference type="ChEBI" id="CHEBI:15377"/>
        <dbReference type="ChEBI" id="CHEBI:15379"/>
        <dbReference type="ChEBI" id="CHEBI:17499"/>
        <dbReference type="ChEBI" id="CHEBI:62743"/>
        <dbReference type="ChEBI" id="CHEBI:79065"/>
    </reaction>
</comment>
<sequence>MKKGVVIGGGISGLVAAIHLAARGYEINLLEKQEKLGGKIQEVRLGKYQFDFGPSNITLPWVFERVFREAGQKIDPALRLIPLAVNSRNFFNNGTVIDLTADPDYMSEQLAGFSPENRQGFLDYLTEVQRMYEIAEDHLFEHLWVEWSDVFSPRYLKAFMSVHPFQSMDSFHRRYFDDPRLLAIMNRFATYVGASPYQLPATLSLIGYMELVQGVYYIEGGNYRLIEAFERLAVSLGVRIYTGCKVDEIMIKGEQVTGVRSGMDSWEADFIVSNADVRTTQELLLSEKRKPETQDSLGVSSFLCLFGVKRVYPHLHHHNLFFPQDVGRQYIDIFEQKEWSLSPTIYICNSAFSEPDRAVNGSNLSVLIHVPAVHEQRQEDLAAKYGEYRNHLIYWLENNWGLSGLSEEIEVEKVYGPAEIEQICGAPGGSLYDPVSCHRRTFFRPVMKERKVKGLYYTSGPPFLCGGAAMAALRGLNIAQMIQLDHERELQKRAGK</sequence>
<reference evidence="12 13" key="1">
    <citation type="submission" date="2020-07" db="EMBL/GenBank/DDBJ databases">
        <authorList>
            <person name="Feng H."/>
        </authorList>
    </citation>
    <scope>NUCLEOTIDE SEQUENCE [LARGE SCALE GENOMIC DNA]</scope>
    <source>
        <strain evidence="13">s-10</strain>
    </source>
</reference>
<dbReference type="InterPro" id="IPR002937">
    <property type="entry name" value="Amino_oxidase"/>
</dbReference>
<comment type="cofactor">
    <cofactor evidence="1">
        <name>FAD</name>
        <dbReference type="ChEBI" id="CHEBI:57692"/>
    </cofactor>
</comment>
<feature type="domain" description="Amine oxidase" evidence="11">
    <location>
        <begin position="11"/>
        <end position="372"/>
    </location>
</feature>
<dbReference type="PANTHER" id="PTHR43734">
    <property type="entry name" value="PHYTOENE DESATURASE"/>
    <property type="match status" value="1"/>
</dbReference>
<comment type="pathway">
    <text evidence="4">Carotenoid biosynthesis; staphyloxanthin biosynthesis; staphyloxanthin from farnesyl diphosphate: step 3/5.</text>
</comment>
<dbReference type="Proteomes" id="UP000535491">
    <property type="component" value="Unassembled WGS sequence"/>
</dbReference>
<dbReference type="NCBIfam" id="TIGR02734">
    <property type="entry name" value="crtI_fam"/>
    <property type="match status" value="1"/>
</dbReference>
<evidence type="ECO:0000313" key="12">
    <source>
        <dbReference type="EMBL" id="MBA4494605.1"/>
    </source>
</evidence>
<organism evidence="12 13">
    <name type="scientific">Paenactinomyces guangxiensis</name>
    <dbReference type="NCBI Taxonomy" id="1490290"/>
    <lineage>
        <taxon>Bacteria</taxon>
        <taxon>Bacillati</taxon>
        <taxon>Bacillota</taxon>
        <taxon>Bacilli</taxon>
        <taxon>Bacillales</taxon>
        <taxon>Thermoactinomycetaceae</taxon>
        <taxon>Paenactinomyces</taxon>
    </lineage>
</organism>
<evidence type="ECO:0000256" key="7">
    <source>
        <dbReference type="ARBA" id="ARBA00041900"/>
    </source>
</evidence>
<evidence type="ECO:0000256" key="4">
    <source>
        <dbReference type="ARBA" id="ARBA00037901"/>
    </source>
</evidence>
<name>A0A7W1WR82_9BACL</name>
<dbReference type="Pfam" id="PF01593">
    <property type="entry name" value="Amino_oxidase"/>
    <property type="match status" value="1"/>
</dbReference>
<evidence type="ECO:0000256" key="3">
    <source>
        <dbReference type="ARBA" id="ARBA00023002"/>
    </source>
</evidence>
<dbReference type="SUPFAM" id="SSF51905">
    <property type="entry name" value="FAD/NAD(P)-binding domain"/>
    <property type="match status" value="1"/>
</dbReference>
<accession>A0A7W1WR82</accession>
<dbReference type="PANTHER" id="PTHR43734:SF7">
    <property type="entry name" value="4,4'-DIAPONEUROSPORENE OXYGENASE"/>
    <property type="match status" value="1"/>
</dbReference>
<evidence type="ECO:0000256" key="6">
    <source>
        <dbReference type="ARBA" id="ARBA00039159"/>
    </source>
</evidence>
<dbReference type="AlphaFoldDB" id="A0A7W1WR82"/>
<dbReference type="Gene3D" id="3.50.50.60">
    <property type="entry name" value="FAD/NAD(P)-binding domain"/>
    <property type="match status" value="2"/>
</dbReference>
<evidence type="ECO:0000256" key="1">
    <source>
        <dbReference type="ARBA" id="ARBA00001974"/>
    </source>
</evidence>
<dbReference type="InterPro" id="IPR014105">
    <property type="entry name" value="Carotenoid/retinoid_OxRdtase"/>
</dbReference>
<comment type="similarity">
    <text evidence="5">Belongs to the carotenoid/retinoid oxidoreductase family. CrtP subfamily.</text>
</comment>
<protein>
    <recommendedName>
        <fullName evidence="6">4,4'-diaponeurosporene oxygenase</fullName>
    </recommendedName>
    <alternativeName>
        <fullName evidence="7">4,4'-diaponeurosporene oxidase</fullName>
    </alternativeName>
    <alternativeName>
        <fullName evidence="8">Carotenoid oxidase</fullName>
    </alternativeName>
</protein>
<keyword evidence="2 10" id="KW-0125">Carotenoid biosynthesis</keyword>
<comment type="caution">
    <text evidence="12">The sequence shown here is derived from an EMBL/GenBank/DDBJ whole genome shotgun (WGS) entry which is preliminary data.</text>
</comment>
<evidence type="ECO:0000256" key="5">
    <source>
        <dbReference type="ARBA" id="ARBA00038194"/>
    </source>
</evidence>
<gene>
    <name evidence="12" type="primary">crtI</name>
    <name evidence="12" type="ORF">H1191_09835</name>
</gene>
<evidence type="ECO:0000256" key="8">
    <source>
        <dbReference type="ARBA" id="ARBA00042619"/>
    </source>
</evidence>
<dbReference type="GO" id="GO:0016117">
    <property type="term" value="P:carotenoid biosynthetic process"/>
    <property type="evidence" value="ECO:0007669"/>
    <property type="project" value="UniProtKB-KW"/>
</dbReference>
<proteinExistence type="inferred from homology"/>
<evidence type="ECO:0000313" key="13">
    <source>
        <dbReference type="Proteomes" id="UP000535491"/>
    </source>
</evidence>
<dbReference type="GO" id="GO:0016491">
    <property type="term" value="F:oxidoreductase activity"/>
    <property type="evidence" value="ECO:0007669"/>
    <property type="project" value="UniProtKB-KW"/>
</dbReference>
<evidence type="ECO:0000256" key="10">
    <source>
        <dbReference type="RuleBase" id="RU362075"/>
    </source>
</evidence>